<organism evidence="2 3">
    <name type="scientific">Ramalina farinacea</name>
    <dbReference type="NCBI Taxonomy" id="258253"/>
    <lineage>
        <taxon>Eukaryota</taxon>
        <taxon>Fungi</taxon>
        <taxon>Dikarya</taxon>
        <taxon>Ascomycota</taxon>
        <taxon>Pezizomycotina</taxon>
        <taxon>Lecanoromycetes</taxon>
        <taxon>OSLEUM clade</taxon>
        <taxon>Lecanoromycetidae</taxon>
        <taxon>Lecanorales</taxon>
        <taxon>Lecanorineae</taxon>
        <taxon>Ramalinaceae</taxon>
        <taxon>Ramalina</taxon>
    </lineage>
</organism>
<dbReference type="Proteomes" id="UP001161017">
    <property type="component" value="Unassembled WGS sequence"/>
</dbReference>
<name>A0AA43TT40_9LECA</name>
<dbReference type="AlphaFoldDB" id="A0AA43TT40"/>
<dbReference type="EMBL" id="JAPUFD010000012">
    <property type="protein sequence ID" value="MDI1490501.1"/>
    <property type="molecule type" value="Genomic_DNA"/>
</dbReference>
<evidence type="ECO:0000256" key="1">
    <source>
        <dbReference type="SAM" id="MobiDB-lite"/>
    </source>
</evidence>
<reference evidence="2" key="1">
    <citation type="journal article" date="2023" name="Genome Biol. Evol.">
        <title>First Whole Genome Sequence and Flow Cytometry Genome Size Data for the Lichen-Forming Fungus Ramalina farinacea (Ascomycota).</title>
        <authorList>
            <person name="Llewellyn T."/>
            <person name="Mian S."/>
            <person name="Hill R."/>
            <person name="Leitch I.J."/>
            <person name="Gaya E."/>
        </authorList>
    </citation>
    <scope>NUCLEOTIDE SEQUENCE</scope>
    <source>
        <strain evidence="2">LIQ254RAFAR</strain>
    </source>
</reference>
<comment type="caution">
    <text evidence="2">The sequence shown here is derived from an EMBL/GenBank/DDBJ whole genome shotgun (WGS) entry which is preliminary data.</text>
</comment>
<keyword evidence="3" id="KW-1185">Reference proteome</keyword>
<proteinExistence type="predicted"/>
<feature type="region of interest" description="Disordered" evidence="1">
    <location>
        <begin position="1"/>
        <end position="138"/>
    </location>
</feature>
<evidence type="ECO:0000313" key="2">
    <source>
        <dbReference type="EMBL" id="MDI1490501.1"/>
    </source>
</evidence>
<sequence>MSDPNPQGGSLTDMAVEGTHVDPNASKPRTIPSVPNPHQMTDQSDLGAPDIAGAADNAGDISRTTRDNAPPGDVITGTGDALPAEVGSKRLHNVAQGDISKGSIRYDKHVAQKGSDQQKGAGEGGEEDPVVEEVIGGR</sequence>
<protein>
    <submittedName>
        <fullName evidence="2">Uncharacterized protein</fullName>
    </submittedName>
</protein>
<accession>A0AA43TT40</accession>
<gene>
    <name evidence="2" type="ORF">OHK93_001705</name>
</gene>
<feature type="compositionally biased region" description="Polar residues" evidence="1">
    <location>
        <begin position="1"/>
        <end position="10"/>
    </location>
</feature>
<feature type="compositionally biased region" description="Low complexity" evidence="1">
    <location>
        <begin position="47"/>
        <end position="60"/>
    </location>
</feature>
<evidence type="ECO:0000313" key="3">
    <source>
        <dbReference type="Proteomes" id="UP001161017"/>
    </source>
</evidence>